<keyword evidence="1" id="KW-0378">Hydrolase</keyword>
<dbReference type="InterPro" id="IPR035963">
    <property type="entry name" value="FERM_2"/>
</dbReference>
<dbReference type="Gene3D" id="1.20.80.10">
    <property type="match status" value="1"/>
</dbReference>
<dbReference type="PROSITE" id="PS50057">
    <property type="entry name" value="FERM_3"/>
    <property type="match status" value="1"/>
</dbReference>
<dbReference type="Gene3D" id="3.10.20.90">
    <property type="entry name" value="Phosphatidylinositol 3-kinase Catalytic Subunit, Chain A, domain 1"/>
    <property type="match status" value="1"/>
</dbReference>
<name>A0A0L8H2S8_OCTBM</name>
<dbReference type="STRING" id="37653.A0A0L8H2S8"/>
<evidence type="ECO:0000313" key="3">
    <source>
        <dbReference type="EMBL" id="KOF83586.1"/>
    </source>
</evidence>
<dbReference type="OrthoDB" id="10387199at2759"/>
<dbReference type="CDD" id="cd14473">
    <property type="entry name" value="FERM_B-lobe"/>
    <property type="match status" value="1"/>
</dbReference>
<dbReference type="AlphaFoldDB" id="A0A0L8H2S8"/>
<protein>
    <recommendedName>
        <fullName evidence="2">FERM domain-containing protein</fullName>
    </recommendedName>
</protein>
<dbReference type="GO" id="GO:0004725">
    <property type="term" value="F:protein tyrosine phosphatase activity"/>
    <property type="evidence" value="ECO:0007669"/>
    <property type="project" value="TreeGrafter"/>
</dbReference>
<dbReference type="InterPro" id="IPR014352">
    <property type="entry name" value="FERM/acyl-CoA-bd_prot_sf"/>
</dbReference>
<dbReference type="SUPFAM" id="SSF54236">
    <property type="entry name" value="Ubiquitin-like"/>
    <property type="match status" value="1"/>
</dbReference>
<dbReference type="PANTHER" id="PTHR45706">
    <property type="entry name" value="TYROSINE-PROTEIN PHOSPHATASE"/>
    <property type="match status" value="1"/>
</dbReference>
<evidence type="ECO:0000259" key="2">
    <source>
        <dbReference type="PROSITE" id="PS50057"/>
    </source>
</evidence>
<proteinExistence type="predicted"/>
<sequence length="345" mass="40253">MKSVNINTKDCTKVIVYAFDKVCFETMVFPHTVGHECMAFAIHQLGLTDARYFGFRHVTSDLRVEWIDLNKRLGKQLDKDCKQHCFYFGVMYYISRAYNIKDEVALYQYFRQLHVDYLYSQYDCLLERAIKLASFYLRVILGPYDPQKHTAATVSRQLLFPVSIWKDEKIAADAQEKAFQNYQTLNITSKTSMVFYIIEFESATYYGLECHSALLSERREAVHLITSYNGIMIKYLTSPNALLLKWSDIVAITRSQKSSIIIQQQSRSIQLELADKNRAKYFFQMAFLLMHFYQDNPEFCDRSSKEPAKPDGYESYSLLLSTSQSETLRSVLRYQQSLTSIPDNI</sequence>
<feature type="domain" description="FERM" evidence="2">
    <location>
        <begin position="12"/>
        <end position="297"/>
    </location>
</feature>
<accession>A0A0L8H2S8</accession>
<dbReference type="SUPFAM" id="SSF47031">
    <property type="entry name" value="Second domain of FERM"/>
    <property type="match status" value="1"/>
</dbReference>
<evidence type="ECO:0000256" key="1">
    <source>
        <dbReference type="ARBA" id="ARBA00022801"/>
    </source>
</evidence>
<feature type="non-terminal residue" evidence="3">
    <location>
        <position position="345"/>
    </location>
</feature>
<reference evidence="3" key="1">
    <citation type="submission" date="2015-07" db="EMBL/GenBank/DDBJ databases">
        <title>MeaNS - Measles Nucleotide Surveillance Program.</title>
        <authorList>
            <person name="Tran T."/>
            <person name="Druce J."/>
        </authorList>
    </citation>
    <scope>NUCLEOTIDE SEQUENCE</scope>
    <source>
        <strain evidence="3">UCB-OBI-ISO-001</strain>
        <tissue evidence="3">Gonad</tissue>
    </source>
</reference>
<dbReference type="InterPro" id="IPR029071">
    <property type="entry name" value="Ubiquitin-like_domsf"/>
</dbReference>
<dbReference type="InterPro" id="IPR000299">
    <property type="entry name" value="FERM_domain"/>
</dbReference>
<dbReference type="Pfam" id="PF00373">
    <property type="entry name" value="FERM_M"/>
    <property type="match status" value="1"/>
</dbReference>
<dbReference type="InterPro" id="IPR018979">
    <property type="entry name" value="FERM_N"/>
</dbReference>
<dbReference type="PANTHER" id="PTHR45706:SF1">
    <property type="entry name" value="PEZ, ISOFORM A"/>
    <property type="match status" value="1"/>
</dbReference>
<dbReference type="EMBL" id="KQ419425">
    <property type="protein sequence ID" value="KOF83586.1"/>
    <property type="molecule type" value="Genomic_DNA"/>
</dbReference>
<dbReference type="Pfam" id="PF09379">
    <property type="entry name" value="FERM_N"/>
    <property type="match status" value="1"/>
</dbReference>
<dbReference type="InterPro" id="IPR019748">
    <property type="entry name" value="FERM_central"/>
</dbReference>
<dbReference type="SMART" id="SM00295">
    <property type="entry name" value="B41"/>
    <property type="match status" value="1"/>
</dbReference>
<organism evidence="3">
    <name type="scientific">Octopus bimaculoides</name>
    <name type="common">California two-spotted octopus</name>
    <dbReference type="NCBI Taxonomy" id="37653"/>
    <lineage>
        <taxon>Eukaryota</taxon>
        <taxon>Metazoa</taxon>
        <taxon>Spiralia</taxon>
        <taxon>Lophotrochozoa</taxon>
        <taxon>Mollusca</taxon>
        <taxon>Cephalopoda</taxon>
        <taxon>Coleoidea</taxon>
        <taxon>Octopodiformes</taxon>
        <taxon>Octopoda</taxon>
        <taxon>Incirrata</taxon>
        <taxon>Octopodidae</taxon>
        <taxon>Octopus</taxon>
    </lineage>
</organism>
<dbReference type="InterPro" id="IPR019749">
    <property type="entry name" value="Band_41_domain"/>
</dbReference>
<gene>
    <name evidence="3" type="ORF">OCBIM_22023530mg</name>
</gene>